<name>A0A2P5A098_9HYPO</name>
<dbReference type="GO" id="GO:0015204">
    <property type="term" value="F:urea transmembrane transporter activity"/>
    <property type="evidence" value="ECO:0007669"/>
    <property type="project" value="InterPro"/>
</dbReference>
<evidence type="ECO:0000256" key="1">
    <source>
        <dbReference type="ARBA" id="ARBA00004141"/>
    </source>
</evidence>
<dbReference type="RefSeq" id="XP_018661961.1">
    <property type="nucleotide sequence ID" value="XM_018804693.1"/>
</dbReference>
<dbReference type="EMBL" id="JPDN02000003">
    <property type="protein sequence ID" value="PON29965.1"/>
    <property type="molecule type" value="Genomic_DNA"/>
</dbReference>
<feature type="transmembrane region" description="Helical" evidence="7">
    <location>
        <begin position="20"/>
        <end position="40"/>
    </location>
</feature>
<evidence type="ECO:0000256" key="3">
    <source>
        <dbReference type="ARBA" id="ARBA00022692"/>
    </source>
</evidence>
<feature type="transmembrane region" description="Helical" evidence="7">
    <location>
        <begin position="534"/>
        <end position="552"/>
    </location>
</feature>
<evidence type="ECO:0000313" key="8">
    <source>
        <dbReference type="EMBL" id="PON29965.1"/>
    </source>
</evidence>
<feature type="transmembrane region" description="Helical" evidence="7">
    <location>
        <begin position="391"/>
        <end position="412"/>
    </location>
</feature>
<feature type="transmembrane region" description="Helical" evidence="7">
    <location>
        <begin position="363"/>
        <end position="385"/>
    </location>
</feature>
<dbReference type="GeneID" id="29984776"/>
<keyword evidence="5 7" id="KW-0472">Membrane</keyword>
<evidence type="ECO:0000313" key="9">
    <source>
        <dbReference type="Proteomes" id="UP000054821"/>
    </source>
</evidence>
<dbReference type="Pfam" id="PF00474">
    <property type="entry name" value="SSF"/>
    <property type="match status" value="1"/>
</dbReference>
<evidence type="ECO:0000256" key="5">
    <source>
        <dbReference type="ARBA" id="ARBA00023136"/>
    </source>
</evidence>
<protein>
    <submittedName>
        <fullName evidence="8">Urea active transporter</fullName>
    </submittedName>
</protein>
<dbReference type="STRING" id="398673.A0A2P5A098"/>
<feature type="transmembrane region" description="Helical" evidence="7">
    <location>
        <begin position="564"/>
        <end position="590"/>
    </location>
</feature>
<feature type="transmembrane region" description="Helical" evidence="7">
    <location>
        <begin position="300"/>
        <end position="327"/>
    </location>
</feature>
<gene>
    <name evidence="8" type="ORF">TGAM01_v201331</name>
</gene>
<feature type="transmembrane region" description="Helical" evidence="7">
    <location>
        <begin position="419"/>
        <end position="439"/>
    </location>
</feature>
<comment type="similarity">
    <text evidence="2 6">Belongs to the sodium:solute symporter (SSF) (TC 2.A.21) family.</text>
</comment>
<evidence type="ECO:0000256" key="7">
    <source>
        <dbReference type="SAM" id="Phobius"/>
    </source>
</evidence>
<comment type="caution">
    <text evidence="8">The sequence shown here is derived from an EMBL/GenBank/DDBJ whole genome shotgun (WGS) entry which is preliminary data.</text>
</comment>
<reference evidence="8 9" key="1">
    <citation type="journal article" date="2016" name="Genome Announc.">
        <title>Draft Whole-Genome Sequence of Trichoderma gamsii T6085, a Promising Biocontrol Agent of Fusarium Head Blight on Wheat.</title>
        <authorList>
            <person name="Baroncelli R."/>
            <person name="Zapparata A."/>
            <person name="Piaggeschi G."/>
            <person name="Sarrocco S."/>
            <person name="Vannacci G."/>
        </authorList>
    </citation>
    <scope>NUCLEOTIDE SEQUENCE [LARGE SCALE GENOMIC DNA]</scope>
    <source>
        <strain evidence="8 9">T6085</strain>
    </source>
</reference>
<dbReference type="AlphaFoldDB" id="A0A2P5A098"/>
<dbReference type="InterPro" id="IPR001734">
    <property type="entry name" value="Na/solute_symporter"/>
</dbReference>
<keyword evidence="4 7" id="KW-1133">Transmembrane helix</keyword>
<accession>A0A2P5A098</accession>
<feature type="transmembrane region" description="Helical" evidence="7">
    <location>
        <begin position="144"/>
        <end position="172"/>
    </location>
</feature>
<feature type="transmembrane region" description="Helical" evidence="7">
    <location>
        <begin position="82"/>
        <end position="100"/>
    </location>
</feature>
<feature type="transmembrane region" description="Helical" evidence="7">
    <location>
        <begin position="120"/>
        <end position="138"/>
    </location>
</feature>
<feature type="transmembrane region" description="Helical" evidence="7">
    <location>
        <begin position="459"/>
        <end position="480"/>
    </location>
</feature>
<feature type="transmembrane region" description="Helical" evidence="7">
    <location>
        <begin position="52"/>
        <end position="76"/>
    </location>
</feature>
<dbReference type="InterPro" id="IPR038377">
    <property type="entry name" value="Na/Glc_symporter_sf"/>
</dbReference>
<evidence type="ECO:0000256" key="4">
    <source>
        <dbReference type="ARBA" id="ARBA00022989"/>
    </source>
</evidence>
<proteinExistence type="inferred from homology"/>
<dbReference type="GO" id="GO:0005886">
    <property type="term" value="C:plasma membrane"/>
    <property type="evidence" value="ECO:0007669"/>
    <property type="project" value="TreeGrafter"/>
</dbReference>
<dbReference type="Gene3D" id="1.20.1730.10">
    <property type="entry name" value="Sodium/glucose cotransporter"/>
    <property type="match status" value="1"/>
</dbReference>
<evidence type="ECO:0000256" key="6">
    <source>
        <dbReference type="RuleBase" id="RU362091"/>
    </source>
</evidence>
<feature type="transmembrane region" description="Helical" evidence="7">
    <location>
        <begin position="260"/>
        <end position="279"/>
    </location>
</feature>
<dbReference type="InterPro" id="IPR031155">
    <property type="entry name" value="DUR"/>
</dbReference>
<keyword evidence="3 7" id="KW-0812">Transmembrane</keyword>
<organism evidence="8 9">
    <name type="scientific">Trichoderma gamsii</name>
    <dbReference type="NCBI Taxonomy" id="398673"/>
    <lineage>
        <taxon>Eukaryota</taxon>
        <taxon>Fungi</taxon>
        <taxon>Dikarya</taxon>
        <taxon>Ascomycota</taxon>
        <taxon>Pezizomycotina</taxon>
        <taxon>Sordariomycetes</taxon>
        <taxon>Hypocreomycetidae</taxon>
        <taxon>Hypocreales</taxon>
        <taxon>Hypocreaceae</taxon>
        <taxon>Trichoderma</taxon>
    </lineage>
</organism>
<feature type="transmembrane region" description="Helical" evidence="7">
    <location>
        <begin position="333"/>
        <end position="351"/>
    </location>
</feature>
<feature type="transmembrane region" description="Helical" evidence="7">
    <location>
        <begin position="218"/>
        <end position="240"/>
    </location>
</feature>
<sequence length="605" mass="65782">MSLLLRSDNDGVVPSPLPEAAGYVVVVAVGLVFALGRYSFMVANRSVGTGLVASAVVSSWLWSTALLSCVLVTYLYGVSGGFWYGAGCSPMIVFFAYLGVVCKKRIPQAHTVLEIVRIRYGTIAHLTFTFLAIVNNLFNTINMILGAAAVITFLFLTDYIHTFVIAILCCYLTTKALLHHDVGSIDGLYDLVVKAQPSHAVDGNYQGSLLTMNSQQGIFFAIILLVSNFGAVIMDTSYFIKAFAASPKAVVPGYVVGGFAYFSIPWSLGTIMGLAALGLESSPIFPTYPRPMNSLEVTNGLVLPYVAVAVAGKGGAVAVLLMTFMAITSTLSAQVIAVSSIFTFDFYRTYINKNAGNKDVIRWSHLGVVLFASISAGLTAAFNYGGINMGWTLYMIGVVTCPGIFPLVLTILWNKQSGFAAVVSAVTGLATGLGVWLGTAQALFGEVSVDSTGQTLPCLYGTVASALSPLLYTVILSFIWPDNYDWARFTEEKLLLDSDVPTEEPESRQGGKGGVLSSSSEIVYDQTDLRWKRYALFWSLFSFFGLWVLWPLPMYGAKYIFSKIFFRSWIVVSLIWLWTSLLILGVYPLWDGRKQIFKVLRGLRG</sequence>
<comment type="subcellular location">
    <subcellularLocation>
        <location evidence="1">Membrane</location>
        <topology evidence="1">Multi-pass membrane protein</topology>
    </subcellularLocation>
</comment>
<dbReference type="PANTHER" id="PTHR46154">
    <property type="match status" value="1"/>
</dbReference>
<dbReference type="PROSITE" id="PS50283">
    <property type="entry name" value="NA_SOLUT_SYMP_3"/>
    <property type="match status" value="1"/>
</dbReference>
<evidence type="ECO:0000256" key="2">
    <source>
        <dbReference type="ARBA" id="ARBA00006434"/>
    </source>
</evidence>
<dbReference type="PANTHER" id="PTHR46154:SF1">
    <property type="entry name" value="ACTIVE TRANSPORTER, PUTATIVE (AFU_ORTHOLOGUE AFUA_1G17570)-RELATED"/>
    <property type="match status" value="1"/>
</dbReference>
<dbReference type="Proteomes" id="UP000054821">
    <property type="component" value="Unassembled WGS sequence"/>
</dbReference>
<keyword evidence="9" id="KW-1185">Reference proteome</keyword>
<dbReference type="CDD" id="cd11476">
    <property type="entry name" value="SLC5sbd_DUR3"/>
    <property type="match status" value="1"/>
</dbReference>